<dbReference type="GO" id="GO:0005634">
    <property type="term" value="C:nucleus"/>
    <property type="evidence" value="ECO:0007669"/>
    <property type="project" value="TreeGrafter"/>
</dbReference>
<comment type="caution">
    <text evidence="5">The sequence shown here is derived from an EMBL/GenBank/DDBJ whole genome shotgun (WGS) entry which is preliminary data.</text>
</comment>
<dbReference type="EMBL" id="MPUH01000111">
    <property type="protein sequence ID" value="OMJ90056.1"/>
    <property type="molecule type" value="Genomic_DNA"/>
</dbReference>
<dbReference type="PANTHER" id="PTHR24006:SF827">
    <property type="entry name" value="UBIQUITIN CARBOXYL-TERMINAL HYDROLASE 34"/>
    <property type="match status" value="1"/>
</dbReference>
<evidence type="ECO:0000313" key="5">
    <source>
        <dbReference type="EMBL" id="OMJ90056.1"/>
    </source>
</evidence>
<keyword evidence="2" id="KW-0833">Ubl conjugation pathway</keyword>
<evidence type="ECO:0000313" key="6">
    <source>
        <dbReference type="Proteomes" id="UP000187209"/>
    </source>
</evidence>
<keyword evidence="1" id="KW-0645">Protease</keyword>
<protein>
    <recommendedName>
        <fullName evidence="4">USP domain-containing protein</fullName>
    </recommendedName>
</protein>
<keyword evidence="6" id="KW-1185">Reference proteome</keyword>
<feature type="domain" description="USP" evidence="4">
    <location>
        <begin position="1397"/>
        <end position="1717"/>
    </location>
</feature>
<dbReference type="CDD" id="cd14279">
    <property type="entry name" value="CUE"/>
    <property type="match status" value="1"/>
</dbReference>
<dbReference type="PROSITE" id="PS00973">
    <property type="entry name" value="USP_2"/>
    <property type="match status" value="1"/>
</dbReference>
<dbReference type="GO" id="GO:0005829">
    <property type="term" value="C:cytosol"/>
    <property type="evidence" value="ECO:0007669"/>
    <property type="project" value="TreeGrafter"/>
</dbReference>
<sequence length="2225" mass="260195">MKEDLKIQDLQVREYLSKTNLQPSKFIDLITIQMNNFSQSMQTENFQSSFPSQLLVYTNKILNRKYQSFTDMKSISTFLIQIMDYSLTHLQSSTLDFLNILTSLLSTQSKFYNKYKNLIPSSEDLKLQEELQNEEFFSIKFFNPSSYNLSNTFCMYNFNYFVKLDGISKFISHIQSRPNLEDISLILKIFQDIKTCIFEDIWKQASKSMVFEICQMLKGLRNEDVKNIQKDTMIRFMKTFESFLIVRYGNNKKSAEIIECCELEIALSFLRSSYLEKKLLGIEEINRKTRQTRNKMNAMQKRQGGYFDEYSKYLNEEMLRSWMEENTLFDELYGPTCHPEIINRSTDTAHFLLQDPKLSQSRINFIWENAMSRYQAYKDSMLNLLEGLIYKLTDKDLNFICQKIILVPHSQLNFHLLQIIKSFNFNLCKKNATDEYENFNPFSYLKFLWEICQGETDEPACEEISIKAFTLLRDSLCHHVFGERKTFISLCLENIRNVKNVSFSCDLLREIIDSFSRVNIPTEKYTVIQAIRDYKDEILTSIIKSFVVHKKIVIGYLKNNGIPSTQQLNQTHWPSINLLLKNFLQNKKNYIQDLTRRFELLKFCLANNPDFINNFFIKKIWLILVENSLSDAESDTFYNFLSNLLGNPNKEILNKNLLLQIFTDFILSISPEYYSITLYNCFEKYFIQINKNLKFALKSANDGTFQVLDIEMPGLEYLWEIALTCQNDEVFLKSCSLIKRLYTRQKNVTIESQLKLVSYCLVLIQNLKNDMENEENEKNVNKICRCLEIAKDYLVNTTFKEFSTDDSLGVQVRIANKLSKSFCCEYFNEDFFNTTLWQSAKEVIAEKLSKRCEDLSFKINGKVVYGNDDKNLGELGVGMNTEIEVNENTNILSRTINSESVYMENVHQLKNIFDDLEDSIIFMALEKTQNDIDNAVVLLTDENFIQTSRSELYEKNVDIQINKPESTVPQQPQSVPIPKKPSILKSLSNDNDFFKLLFNISDSNIDSINKKIIELIAAVGRSEHDYNMIYDIDFYSPKEMLISHNKVKLLNSLEIIMEIINSDNQNNWMNRFFEFGGFIYLCKLVLKFRKYGLDPINEINEKCFVIIINLILKYINAITGPDSEFSVAIDLIDIQMFIENLISVIEMQIDKPNASENLIEKTLNLLIALAKHRSDIYSDIYRKNVFENLILSTLLKSQSSSLRDTIKNSIQTLLQSLPYTLQETILPNQHFWNLISNNLPTSSNLDCDEFFDLALAILETNPEVSPTFLQNLIEYLISKTINENNTQDKIVTGYLKLITSLIKNNEIIESTKLIIFIYNCLFDVNFTENTLQTKNIPPLFKNINTRIAGLNLLILLSQKSSSNFIFLSEKISSHHPYTSLTRTRDYENTKKSSTGFVGLRNFGSTCYMNSLMQQLFMIKPFSNGLLSIEHTSTNYIQDNLLYQMQILMANLRYSEKQCFEPRGICNTFKIDGQIVNVRIQQDADEFLNLLFDKLEELLKETQYPGLIRSIIGGSIVHEIKSLEENFPYEGEREEHFFRLSLEVKNNKSLADALDLYIKEDILEGDNKYLCEEYNAKITATKRCVIFSLSNTIFIHLKRFEFNFADMRRIKINDKFEFPMEISFKKWCKDQDKDEGYYDYDLVGVIVHSGTADSGHYYSFIKNRSNKIWFKFDDRYVDFYNIENLSRDCFGGEAHGPLRDDFQYDNYFSAYILVYERKNPLSIHLEHSGGETISLSNNIINDTISENITFLQDSIYFESNYENFLKQLFVAQPLSENFVISEEDSLGLQLQEELLVTQAILNNEIHVNDLNDSNTRRIITEKLTISIKNKDPSIKFTNSCLVYALELLFKLQKYEDFKYWKSVLLNNFNRTPISAVWACNLFLTAHSITIKFLEDCKSEDTKNDLMEFISSIINISSKAEQRFLTSKVKVIQFNESYFHTDSLIYVNKPISSSRRLLQLVMSDLWGKYQHVGSFAQWMLWTIKTFMDQGLAQKETLCDCGTGSFIALYTIKNSLPNGVIPSLSFHIIEQLMIYCKENKIYPQTFLETNPEFFDNEIIANICAFNQLITFSAIRLYLCYENYDYYKKIMSEMIVNVIRNKNDLKVNLFLNEIRKLLIAEDSRKTERVEFLFKEMHFLPEKGGFFDEIRVSYYPNYNFSLVVVLWWSNLMNDLIIEKVSLENQRTFIFVENMMIINGIIDRNFFKGDVNLEMELEKAKQKFRRSLEVG</sequence>
<dbReference type="PROSITE" id="PS00972">
    <property type="entry name" value="USP_1"/>
    <property type="match status" value="1"/>
</dbReference>
<accession>A0A1R2CM69</accession>
<dbReference type="Gene3D" id="3.90.70.10">
    <property type="entry name" value="Cysteine proteinases"/>
    <property type="match status" value="1"/>
</dbReference>
<dbReference type="FunFam" id="3.90.70.10:FF:000022">
    <property type="entry name" value="Ubiquitin carboxyl-terminal hydrolase 24"/>
    <property type="match status" value="1"/>
</dbReference>
<proteinExistence type="predicted"/>
<dbReference type="GO" id="GO:0016579">
    <property type="term" value="P:protein deubiquitination"/>
    <property type="evidence" value="ECO:0007669"/>
    <property type="project" value="InterPro"/>
</dbReference>
<name>A0A1R2CM69_9CILI</name>
<evidence type="ECO:0000259" key="4">
    <source>
        <dbReference type="PROSITE" id="PS50235"/>
    </source>
</evidence>
<organism evidence="5 6">
    <name type="scientific">Stentor coeruleus</name>
    <dbReference type="NCBI Taxonomy" id="5963"/>
    <lineage>
        <taxon>Eukaryota</taxon>
        <taxon>Sar</taxon>
        <taxon>Alveolata</taxon>
        <taxon>Ciliophora</taxon>
        <taxon>Postciliodesmatophora</taxon>
        <taxon>Heterotrichea</taxon>
        <taxon>Heterotrichida</taxon>
        <taxon>Stentoridae</taxon>
        <taxon>Stentor</taxon>
    </lineage>
</organism>
<dbReference type="PANTHER" id="PTHR24006">
    <property type="entry name" value="UBIQUITIN CARBOXYL-TERMINAL HYDROLASE"/>
    <property type="match status" value="1"/>
</dbReference>
<dbReference type="SUPFAM" id="SSF54001">
    <property type="entry name" value="Cysteine proteinases"/>
    <property type="match status" value="1"/>
</dbReference>
<gene>
    <name evidence="5" type="ORF">SteCoe_7634</name>
</gene>
<dbReference type="InterPro" id="IPR028889">
    <property type="entry name" value="USP"/>
</dbReference>
<dbReference type="GO" id="GO:0004843">
    <property type="term" value="F:cysteine-type deubiquitinase activity"/>
    <property type="evidence" value="ECO:0007669"/>
    <property type="project" value="InterPro"/>
</dbReference>
<dbReference type="InterPro" id="IPR018200">
    <property type="entry name" value="USP_CS"/>
</dbReference>
<dbReference type="OrthoDB" id="303263at2759"/>
<dbReference type="GO" id="GO:0006508">
    <property type="term" value="P:proteolysis"/>
    <property type="evidence" value="ECO:0007669"/>
    <property type="project" value="UniProtKB-KW"/>
</dbReference>
<dbReference type="InterPro" id="IPR050164">
    <property type="entry name" value="Peptidase_C19"/>
</dbReference>
<evidence type="ECO:0000256" key="1">
    <source>
        <dbReference type="ARBA" id="ARBA00022670"/>
    </source>
</evidence>
<dbReference type="Pfam" id="PF00443">
    <property type="entry name" value="UCH"/>
    <property type="match status" value="1"/>
</dbReference>
<dbReference type="InterPro" id="IPR038765">
    <property type="entry name" value="Papain-like_cys_pep_sf"/>
</dbReference>
<evidence type="ECO:0000256" key="2">
    <source>
        <dbReference type="ARBA" id="ARBA00022786"/>
    </source>
</evidence>
<dbReference type="InterPro" id="IPR001394">
    <property type="entry name" value="Peptidase_C19_UCH"/>
</dbReference>
<dbReference type="Pfam" id="PF25010">
    <property type="entry name" value="ARM_UBP24_USP9X-Y"/>
    <property type="match status" value="1"/>
</dbReference>
<evidence type="ECO:0000256" key="3">
    <source>
        <dbReference type="ARBA" id="ARBA00022801"/>
    </source>
</evidence>
<dbReference type="InterPro" id="IPR056850">
    <property type="entry name" value="ARM_UBP34_24_USP9X_Y"/>
</dbReference>
<keyword evidence="3" id="KW-0378">Hydrolase</keyword>
<dbReference type="PROSITE" id="PS50235">
    <property type="entry name" value="USP_3"/>
    <property type="match status" value="1"/>
</dbReference>
<reference evidence="5 6" key="1">
    <citation type="submission" date="2016-11" db="EMBL/GenBank/DDBJ databases">
        <title>The macronuclear genome of Stentor coeruleus: a giant cell with tiny introns.</title>
        <authorList>
            <person name="Slabodnick M."/>
            <person name="Ruby J.G."/>
            <person name="Reiff S.B."/>
            <person name="Swart E.C."/>
            <person name="Gosai S."/>
            <person name="Prabakaran S."/>
            <person name="Witkowska E."/>
            <person name="Larue G.E."/>
            <person name="Fisher S."/>
            <person name="Freeman R.M."/>
            <person name="Gunawardena J."/>
            <person name="Chu W."/>
            <person name="Stover N.A."/>
            <person name="Gregory B.D."/>
            <person name="Nowacki M."/>
            <person name="Derisi J."/>
            <person name="Roy S.W."/>
            <person name="Marshall W.F."/>
            <person name="Sood P."/>
        </authorList>
    </citation>
    <scope>NUCLEOTIDE SEQUENCE [LARGE SCALE GENOMIC DNA]</scope>
    <source>
        <strain evidence="5">WM001</strain>
    </source>
</reference>
<dbReference type="Proteomes" id="UP000187209">
    <property type="component" value="Unassembled WGS sequence"/>
</dbReference>